<dbReference type="Gene3D" id="3.40.50.300">
    <property type="entry name" value="P-loop containing nucleotide triphosphate hydrolases"/>
    <property type="match status" value="2"/>
</dbReference>
<dbReference type="AlphaFoldDB" id="A0A9W6PA29"/>
<dbReference type="SMART" id="SM00382">
    <property type="entry name" value="AAA"/>
    <property type="match status" value="1"/>
</dbReference>
<dbReference type="GO" id="GO:0003677">
    <property type="term" value="F:DNA binding"/>
    <property type="evidence" value="ECO:0007669"/>
    <property type="project" value="InterPro"/>
</dbReference>
<feature type="compositionally biased region" description="Basic and acidic residues" evidence="1">
    <location>
        <begin position="498"/>
        <end position="507"/>
    </location>
</feature>
<dbReference type="GO" id="GO:0016787">
    <property type="term" value="F:hydrolase activity"/>
    <property type="evidence" value="ECO:0007669"/>
    <property type="project" value="InterPro"/>
</dbReference>
<accession>A0A9W6PA29</accession>
<dbReference type="GO" id="GO:0005524">
    <property type="term" value="F:ATP binding"/>
    <property type="evidence" value="ECO:0007669"/>
    <property type="project" value="InterPro"/>
</dbReference>
<reference evidence="3" key="1">
    <citation type="submission" date="2023-02" db="EMBL/GenBank/DDBJ databases">
        <title>Nocardiopsis ansamitocini NBRC 112285.</title>
        <authorList>
            <person name="Ichikawa N."/>
            <person name="Sato H."/>
            <person name="Tonouchi N."/>
        </authorList>
    </citation>
    <scope>NUCLEOTIDE SEQUENCE</scope>
    <source>
        <strain evidence="3">NBRC 112285</strain>
    </source>
</reference>
<evidence type="ECO:0000256" key="1">
    <source>
        <dbReference type="SAM" id="MobiDB-lite"/>
    </source>
</evidence>
<dbReference type="InterPro" id="IPR006935">
    <property type="entry name" value="Helicase/UvrB_N"/>
</dbReference>
<organism evidence="3 4">
    <name type="scientific">Nocardiopsis ansamitocini</name>
    <dbReference type="NCBI Taxonomy" id="1670832"/>
    <lineage>
        <taxon>Bacteria</taxon>
        <taxon>Bacillati</taxon>
        <taxon>Actinomycetota</taxon>
        <taxon>Actinomycetes</taxon>
        <taxon>Streptosporangiales</taxon>
        <taxon>Nocardiopsidaceae</taxon>
        <taxon>Nocardiopsis</taxon>
    </lineage>
</organism>
<dbReference type="PANTHER" id="PTHR47396">
    <property type="entry name" value="TYPE I RESTRICTION ENZYME ECOKI R PROTEIN"/>
    <property type="match status" value="1"/>
</dbReference>
<comment type="caution">
    <text evidence="3">The sequence shown here is derived from an EMBL/GenBank/DDBJ whole genome shotgun (WGS) entry which is preliminary data.</text>
</comment>
<name>A0A9W6PA29_9ACTN</name>
<dbReference type="SUPFAM" id="SSF52540">
    <property type="entry name" value="P-loop containing nucleoside triphosphate hydrolases"/>
    <property type="match status" value="2"/>
</dbReference>
<evidence type="ECO:0000313" key="4">
    <source>
        <dbReference type="Proteomes" id="UP001165092"/>
    </source>
</evidence>
<proteinExistence type="predicted"/>
<evidence type="ECO:0000313" key="3">
    <source>
        <dbReference type="EMBL" id="GLU50440.1"/>
    </source>
</evidence>
<dbReference type="EMBL" id="BSQG01000014">
    <property type="protein sequence ID" value="GLU50440.1"/>
    <property type="molecule type" value="Genomic_DNA"/>
</dbReference>
<dbReference type="Pfam" id="PF04851">
    <property type="entry name" value="ResIII"/>
    <property type="match status" value="1"/>
</dbReference>
<dbReference type="SMART" id="SM00487">
    <property type="entry name" value="DEXDc"/>
    <property type="match status" value="1"/>
</dbReference>
<dbReference type="PROSITE" id="PS51192">
    <property type="entry name" value="HELICASE_ATP_BIND_1"/>
    <property type="match status" value="1"/>
</dbReference>
<sequence length="572" mass="63528">MTLVETTSTDRLRGLRTWQREAFTEYFRRDPRDFLAVATPGAGKTTFALTLASELLARHVVRSVTVVCPTEHLKKQWAEAAARFNIPIDPEFKNGQGPLGKHFLGAAITYAQVAAHPMLHRNRTEARRTLVIFDEVHHAGDALSWGEAVREAFDPAARRLSLTGTPFRSDVNPIPFVDYVQDHNGVRRCSWDYSYGYAPALADGVVRPVIFMAYSGEMRWRTKAGDELAARLGEPLTSDALSQAWRAALDPKGDWIKKVLAAADRRLSEVRKHSPDAGGLVIATDHETARAYARILRQITGRGATVILSDDPTASKKISQFAASDDRWMIAVRMVSEGVDVPRLMVGVYATSTSTALFFAQAIGRFVRVRRRGEIASVFLPSVPVLLEYAGEMERERDHALDRPMNEDGFDPEQDLIDEARKKRDTPDAGDELPFETMESAAEFDRALYDGGEFGGGSPDSPEEEDFLGLPGLLEPDQVAKLLRKRKSEQYTSRIKAPKPEPEEAPAHEVMAELRKELNGLVGAWHHRTGQPHSTIHTELRRACGGPPIAQATPDQVRRRIAKLRAWAVGGD</sequence>
<gene>
    <name evidence="3" type="ORF">Nans01_47910</name>
</gene>
<keyword evidence="4" id="KW-1185">Reference proteome</keyword>
<dbReference type="Proteomes" id="UP001165092">
    <property type="component" value="Unassembled WGS sequence"/>
</dbReference>
<dbReference type="PANTHER" id="PTHR47396:SF2">
    <property type="entry name" value="HELICASE ATP-BINDING DOMAIN-CONTAINING PROTEIN"/>
    <property type="match status" value="1"/>
</dbReference>
<dbReference type="InterPro" id="IPR014001">
    <property type="entry name" value="Helicase_ATP-bd"/>
</dbReference>
<dbReference type="InterPro" id="IPR003593">
    <property type="entry name" value="AAA+_ATPase"/>
</dbReference>
<evidence type="ECO:0000259" key="2">
    <source>
        <dbReference type="PROSITE" id="PS51192"/>
    </source>
</evidence>
<feature type="domain" description="Helicase ATP-binding" evidence="2">
    <location>
        <begin position="25"/>
        <end position="184"/>
    </location>
</feature>
<protein>
    <recommendedName>
        <fullName evidence="2">Helicase ATP-binding domain-containing protein</fullName>
    </recommendedName>
</protein>
<dbReference type="GO" id="GO:0005829">
    <property type="term" value="C:cytosol"/>
    <property type="evidence" value="ECO:0007669"/>
    <property type="project" value="TreeGrafter"/>
</dbReference>
<feature type="region of interest" description="Disordered" evidence="1">
    <location>
        <begin position="450"/>
        <end position="470"/>
    </location>
</feature>
<dbReference type="RefSeq" id="WP_285761963.1">
    <property type="nucleotide sequence ID" value="NZ_BSQG01000014.1"/>
</dbReference>
<dbReference type="InterPro" id="IPR050742">
    <property type="entry name" value="Helicase_Restrict-Modif_Enz"/>
</dbReference>
<dbReference type="InterPro" id="IPR027417">
    <property type="entry name" value="P-loop_NTPase"/>
</dbReference>
<feature type="region of interest" description="Disordered" evidence="1">
    <location>
        <begin position="487"/>
        <end position="507"/>
    </location>
</feature>